<dbReference type="PROSITE" id="PS50929">
    <property type="entry name" value="ABC_TM1F"/>
    <property type="match status" value="2"/>
</dbReference>
<feature type="domain" description="ABC transmembrane type-1" evidence="10">
    <location>
        <begin position="755"/>
        <end position="1035"/>
    </location>
</feature>
<feature type="transmembrane region" description="Helical" evidence="8">
    <location>
        <begin position="755"/>
        <end position="775"/>
    </location>
</feature>
<accession>H8YYA2</accession>
<evidence type="ECO:0000313" key="11">
    <source>
        <dbReference type="EMBL" id="EIC23428.1"/>
    </source>
</evidence>
<evidence type="ECO:0000256" key="3">
    <source>
        <dbReference type="ARBA" id="ARBA00022741"/>
    </source>
</evidence>
<dbReference type="SMART" id="SM00382">
    <property type="entry name" value="AAA"/>
    <property type="match status" value="2"/>
</dbReference>
<feature type="transmembrane region" description="Helical" evidence="8">
    <location>
        <begin position="77"/>
        <end position="99"/>
    </location>
</feature>
<dbReference type="GO" id="GO:0016887">
    <property type="term" value="F:ATP hydrolysis activity"/>
    <property type="evidence" value="ECO:0007669"/>
    <property type="project" value="InterPro"/>
</dbReference>
<evidence type="ECO:0000256" key="6">
    <source>
        <dbReference type="ARBA" id="ARBA00023136"/>
    </source>
</evidence>
<dbReference type="Gene3D" id="3.40.50.300">
    <property type="entry name" value="P-loop containing nucleotide triphosphate hydrolases"/>
    <property type="match status" value="2"/>
</dbReference>
<dbReference type="GO" id="GO:0140359">
    <property type="term" value="F:ABC-type transporter activity"/>
    <property type="evidence" value="ECO:0007669"/>
    <property type="project" value="InterPro"/>
</dbReference>
<feature type="transmembrane region" description="Helical" evidence="8">
    <location>
        <begin position="891"/>
        <end position="911"/>
    </location>
</feature>
<feature type="transmembrane region" description="Helical" evidence="8">
    <location>
        <begin position="278"/>
        <end position="296"/>
    </location>
</feature>
<dbReference type="PROSITE" id="PS50893">
    <property type="entry name" value="ABC_TRANSPORTER_2"/>
    <property type="match status" value="2"/>
</dbReference>
<evidence type="ECO:0000313" key="12">
    <source>
        <dbReference type="Proteomes" id="UP000002964"/>
    </source>
</evidence>
<dbReference type="InterPro" id="IPR027417">
    <property type="entry name" value="P-loop_NTPase"/>
</dbReference>
<feature type="transmembrane region" description="Helical" evidence="8">
    <location>
        <begin position="863"/>
        <end position="885"/>
    </location>
</feature>
<keyword evidence="5 8" id="KW-1133">Transmembrane helix</keyword>
<feature type="domain" description="ABC transporter" evidence="9">
    <location>
        <begin position="363"/>
        <end position="596"/>
    </location>
</feature>
<reference evidence="11 12" key="2">
    <citation type="submission" date="2011-11" db="EMBL/GenBank/DDBJ databases">
        <authorList>
            <consortium name="US DOE Joint Genome Institute"/>
            <person name="Lucas S."/>
            <person name="Han J."/>
            <person name="Lapidus A."/>
            <person name="Cheng J.-F."/>
            <person name="Goodwin L."/>
            <person name="Pitluck S."/>
            <person name="Peters L."/>
            <person name="Ovchinnikova G."/>
            <person name="Zhang X."/>
            <person name="Detter J.C."/>
            <person name="Han C."/>
            <person name="Tapia R."/>
            <person name="Land M."/>
            <person name="Hauser L."/>
            <person name="Kyrpides N."/>
            <person name="Ivanova N."/>
            <person name="Pagani I."/>
            <person name="Vogl K."/>
            <person name="Liu Z."/>
            <person name="Overmann J."/>
            <person name="Frigaard N.-U."/>
            <person name="Bryant D."/>
            <person name="Woyke T."/>
        </authorList>
    </citation>
    <scope>NUCLEOTIDE SEQUENCE [LARGE SCALE GENOMIC DNA]</scope>
    <source>
        <strain evidence="11 12">970</strain>
    </source>
</reference>
<keyword evidence="3" id="KW-0547">Nucleotide-binding</keyword>
<dbReference type="Proteomes" id="UP000002964">
    <property type="component" value="Unassembled WGS sequence"/>
</dbReference>
<dbReference type="PANTHER" id="PTHR24221">
    <property type="entry name" value="ATP-BINDING CASSETTE SUB-FAMILY B"/>
    <property type="match status" value="1"/>
</dbReference>
<dbReference type="InterPro" id="IPR011527">
    <property type="entry name" value="ABC1_TM_dom"/>
</dbReference>
<feature type="transmembrane region" description="Helical" evidence="8">
    <location>
        <begin position="979"/>
        <end position="1000"/>
    </location>
</feature>
<feature type="transmembrane region" description="Helical" evidence="8">
    <location>
        <begin position="164"/>
        <end position="184"/>
    </location>
</feature>
<feature type="domain" description="ABC transmembrane type-1" evidence="10">
    <location>
        <begin position="51"/>
        <end position="331"/>
    </location>
</feature>
<gene>
    <name evidence="11" type="ORF">Thi970DRAFT_01093</name>
</gene>
<feature type="region of interest" description="Disordered" evidence="7">
    <location>
        <begin position="1"/>
        <end position="36"/>
    </location>
</feature>
<dbReference type="InterPro" id="IPR003439">
    <property type="entry name" value="ABC_transporter-like_ATP-bd"/>
</dbReference>
<evidence type="ECO:0000259" key="9">
    <source>
        <dbReference type="PROSITE" id="PS50893"/>
    </source>
</evidence>
<dbReference type="eggNOG" id="COG2274">
    <property type="taxonomic scope" value="Bacteria"/>
</dbReference>
<evidence type="ECO:0000256" key="4">
    <source>
        <dbReference type="ARBA" id="ARBA00022840"/>
    </source>
</evidence>
<dbReference type="PANTHER" id="PTHR24221:SF248">
    <property type="entry name" value="ABC TRANSPORTER TRANSMEMBRANE REGION"/>
    <property type="match status" value="1"/>
</dbReference>
<dbReference type="OrthoDB" id="6336411at2"/>
<keyword evidence="12" id="KW-1185">Reference proteome</keyword>
<feature type="compositionally biased region" description="Polar residues" evidence="7">
    <location>
        <begin position="24"/>
        <end position="34"/>
    </location>
</feature>
<dbReference type="Pfam" id="PF00664">
    <property type="entry name" value="ABC_membrane"/>
    <property type="match status" value="2"/>
</dbReference>
<dbReference type="Pfam" id="PF00005">
    <property type="entry name" value="ABC_tran"/>
    <property type="match status" value="2"/>
</dbReference>
<comment type="subcellular location">
    <subcellularLocation>
        <location evidence="1">Cell membrane</location>
        <topology evidence="1">Multi-pass membrane protein</topology>
    </subcellularLocation>
</comment>
<feature type="transmembrane region" description="Helical" evidence="8">
    <location>
        <begin position="787"/>
        <end position="807"/>
    </location>
</feature>
<keyword evidence="6 8" id="KW-0472">Membrane</keyword>
<dbReference type="STRING" id="631362.Thi970DRAFT_01093"/>
<dbReference type="SUPFAM" id="SSF90123">
    <property type="entry name" value="ABC transporter transmembrane region"/>
    <property type="match status" value="2"/>
</dbReference>
<dbReference type="InterPro" id="IPR039421">
    <property type="entry name" value="Type_1_exporter"/>
</dbReference>
<dbReference type="GO" id="GO:0034040">
    <property type="term" value="F:ATPase-coupled lipid transmembrane transporter activity"/>
    <property type="evidence" value="ECO:0007669"/>
    <property type="project" value="TreeGrafter"/>
</dbReference>
<evidence type="ECO:0000256" key="8">
    <source>
        <dbReference type="SAM" id="Phobius"/>
    </source>
</evidence>
<protein>
    <submittedName>
        <fullName evidence="11">ABC-type bacteriocin/lantibiotic exporter with N-terminal double-glycine peptidase domain</fullName>
    </submittedName>
</protein>
<dbReference type="SUPFAM" id="SSF52540">
    <property type="entry name" value="P-loop containing nucleoside triphosphate hydrolases"/>
    <property type="match status" value="2"/>
</dbReference>
<reference evidence="12" key="1">
    <citation type="submission" date="2011-06" db="EMBL/GenBank/DDBJ databases">
        <authorList>
            <consortium name="US DOE Joint Genome Institute (JGI-PGF)"/>
            <person name="Lucas S."/>
            <person name="Han J."/>
            <person name="Lapidus A."/>
            <person name="Cheng J.-F."/>
            <person name="Goodwin L."/>
            <person name="Pitluck S."/>
            <person name="Peters L."/>
            <person name="Land M.L."/>
            <person name="Hauser L."/>
            <person name="Vogl K."/>
            <person name="Liu Z."/>
            <person name="Overmann J."/>
            <person name="Frigaard N.-U."/>
            <person name="Bryant D.A."/>
            <person name="Woyke T.J."/>
        </authorList>
    </citation>
    <scope>NUCLEOTIDE SEQUENCE [LARGE SCALE GENOMIC DNA]</scope>
    <source>
        <strain evidence="12">970</strain>
    </source>
</reference>
<keyword evidence="2 8" id="KW-0812">Transmembrane</keyword>
<evidence type="ECO:0000259" key="10">
    <source>
        <dbReference type="PROSITE" id="PS50929"/>
    </source>
</evidence>
<evidence type="ECO:0000256" key="5">
    <source>
        <dbReference type="ARBA" id="ARBA00022989"/>
    </source>
</evidence>
<dbReference type="EMBL" id="JH603168">
    <property type="protein sequence ID" value="EIC23428.1"/>
    <property type="molecule type" value="Genomic_DNA"/>
</dbReference>
<evidence type="ECO:0000256" key="1">
    <source>
        <dbReference type="ARBA" id="ARBA00004651"/>
    </source>
</evidence>
<feature type="transmembrane region" description="Helical" evidence="8">
    <location>
        <begin position="48"/>
        <end position="71"/>
    </location>
</feature>
<organism evidence="11 12">
    <name type="scientific">Thiorhodovibrio frisius</name>
    <dbReference type="NCBI Taxonomy" id="631362"/>
    <lineage>
        <taxon>Bacteria</taxon>
        <taxon>Pseudomonadati</taxon>
        <taxon>Pseudomonadota</taxon>
        <taxon>Gammaproteobacteria</taxon>
        <taxon>Chromatiales</taxon>
        <taxon>Chromatiaceae</taxon>
        <taxon>Thiorhodovibrio</taxon>
    </lineage>
</organism>
<sequence length="1301" mass="142730">MNGTTSVAESLPPEPRQSKAGQGKASQGKANQPTPLKMVLQNPELRRVLPGLAVSSFLSNLLALALPLAILQILDRVIVNHAFSTLAFLTIGLIAAIVLEQTLRLANGVITGWLTARREHQLTMSLADHLCRVPLRVYQREEPSAYAEKLRNANRVARFYSGEAVLGLLDLPFVAIFLLLIGFIGGPVVGVPLAIIVVFLIVMARYGHDGSRLSEGRDGQEERRSGFLFEVFTGIHSVKAMMMEDLMLRRYERLQRSSSEAGEKSAELSNRLDRVGHYLSQLMVVGVIFVGSLFVIRGQMTPGGLAACLILSVRLMRPLRRSLNVRNQIDDFERANARLQSLFDLPATEERGKPSLPPISQGIELRDVQVLFRETRLFEGVNLSLPKGAFIAIQSDSGSGKSTLLNLMSGAEQPDGGDVLVDGRPLSDYAASSVPEHIALLPQAGAVVAGTILENLTMFDDQLNERALAIAHELGLEHFVASMKFGYETRLGETANEMLSGGTLQLISIVRALVREPEVILFDEANGFLDMETDQTVRRYLEKCRRQRTVVMVTQRPSYLALADKIYHFENGALVEGALQQALAPETIAPALQRPESVSDSAVIVADRFSEPNDLSRCLLPLLGALGWHGRQRELSEALPHFDQRLDLSGFFAVLVELGYWPAAIGKLRQVPDDRLLPCLLLPEKSAGCVILGREPDGRLRLLNGDTGTETLVDEIRQPAEYYSFAAEQEKAAEQPGDKQWVAQITKRFRHHRRIILFATIVATVLSLSPPLFVRATWDFVIPARDFSVAVNLVVGVLIAILLGWIVSLTRGRLLAYIGGRADYILGVNLTKRLLCLPSAALDKIPVARQVRRVRGLGRLRQYFVGPMARLVFDLPATLIIVLALVVINPWMSIVLLVSVIAFALAGWLSVSKSRDLLTRTSRQTGMRAEFLDEVLGSMRVIRRAGAQNLWLQRLRETSGSGAFSGAQENRFNHYIRTLGQIIASLTGLSALVASAVLAVRGDITNGTLIATQILIWRTTGPLQNVFVSATASVRVKENVRQLENLMRLPTEDERGVRQTLRPESPGGLTVSRVSFRYSNDADPSLLGVDFQIKPHQFVALSGASGSGKSTILKMFLGMYTPQAGSILIDDIDIRQLTVADLRGRISYMPQNCDIFYGSIFQNLMLVHPGATRAEVYWAAEMAGLMSDADGFPEGLQTRISGTQISQISGGFRQRLSLARAMLKPASIVLMDEPGNGMDQNGEAALLRCLQWLRGRSTLVVATMRPSHLKLADVVVTMRTGRVESIGSYKTQVAGSKAGKG</sequence>
<dbReference type="InterPro" id="IPR036640">
    <property type="entry name" value="ABC1_TM_sf"/>
</dbReference>
<name>H8YYA2_9GAMM</name>
<keyword evidence="4" id="KW-0067">ATP-binding</keyword>
<dbReference type="GO" id="GO:0005524">
    <property type="term" value="F:ATP binding"/>
    <property type="evidence" value="ECO:0007669"/>
    <property type="project" value="UniProtKB-KW"/>
</dbReference>
<dbReference type="HOGENOM" id="CLU_261440_0_0_6"/>
<feature type="domain" description="ABC transporter" evidence="9">
    <location>
        <begin position="1069"/>
        <end position="1301"/>
    </location>
</feature>
<evidence type="ECO:0000256" key="2">
    <source>
        <dbReference type="ARBA" id="ARBA00022692"/>
    </source>
</evidence>
<dbReference type="InterPro" id="IPR003593">
    <property type="entry name" value="AAA+_ATPase"/>
</dbReference>
<proteinExistence type="predicted"/>
<evidence type="ECO:0000256" key="7">
    <source>
        <dbReference type="SAM" id="MobiDB-lite"/>
    </source>
</evidence>
<dbReference type="GO" id="GO:0005886">
    <property type="term" value="C:plasma membrane"/>
    <property type="evidence" value="ECO:0007669"/>
    <property type="project" value="UniProtKB-SubCell"/>
</dbReference>
<dbReference type="Gene3D" id="1.20.1560.10">
    <property type="entry name" value="ABC transporter type 1, transmembrane domain"/>
    <property type="match status" value="2"/>
</dbReference>
<dbReference type="RefSeq" id="WP_009147512.1">
    <property type="nucleotide sequence ID" value="NZ_CP121471.1"/>
</dbReference>